<dbReference type="InterPro" id="IPR011004">
    <property type="entry name" value="Trimer_LpxA-like_sf"/>
</dbReference>
<dbReference type="CDD" id="cd04647">
    <property type="entry name" value="LbH_MAT_like"/>
    <property type="match status" value="1"/>
</dbReference>
<dbReference type="KEGG" id="bun:Bun01g_29100"/>
<dbReference type="AlphaFoldDB" id="A0A4Y1VK63"/>
<comment type="similarity">
    <text evidence="1">Belongs to the transferase hexapeptide repeat family.</text>
</comment>
<protein>
    <recommendedName>
        <fullName evidence="2">WAC domain-containing protein</fullName>
    </recommendedName>
</protein>
<evidence type="ECO:0000259" key="2">
    <source>
        <dbReference type="PROSITE" id="PS51136"/>
    </source>
</evidence>
<sequence length="234" mass="26358">MSKIMNILKEYIKRLFGRPTPQLMLTELRKKGAYIGEDVNIHGYVNIDKGFPFMLHIGNHVEITDKVTILTHDYSWSVIKGLNGHVLGGVSPTYIGDNVFIGNGAIILMGSKIGNNTIIAAGSVVSGTYPDNVVIAGVPGRVVCTLDEYYKKRKSRQYEEAVNMVKCYRNSFNCTPKKEALPAYFFLFEGRNGTLNKVFTSRMHLRGNFEESMQIFKSTKPMFSSYEDFLDSIE</sequence>
<dbReference type="Proteomes" id="UP000320533">
    <property type="component" value="Chromosome"/>
</dbReference>
<dbReference type="PROSITE" id="PS51136">
    <property type="entry name" value="WAC"/>
    <property type="match status" value="1"/>
</dbReference>
<dbReference type="PANTHER" id="PTHR43300">
    <property type="entry name" value="ACETYLTRANSFERASE"/>
    <property type="match status" value="1"/>
</dbReference>
<dbReference type="InterPro" id="IPR013136">
    <property type="entry name" value="WSTF_Acf1_Cbp146"/>
</dbReference>
<dbReference type="InterPro" id="IPR001451">
    <property type="entry name" value="Hexapep"/>
</dbReference>
<organism evidence="3 4">
    <name type="scientific">Bacteroides uniformis</name>
    <dbReference type="NCBI Taxonomy" id="820"/>
    <lineage>
        <taxon>Bacteria</taxon>
        <taxon>Pseudomonadati</taxon>
        <taxon>Bacteroidota</taxon>
        <taxon>Bacteroidia</taxon>
        <taxon>Bacteroidales</taxon>
        <taxon>Bacteroidaceae</taxon>
        <taxon>Bacteroides</taxon>
    </lineage>
</organism>
<evidence type="ECO:0000313" key="3">
    <source>
        <dbReference type="EMBL" id="BBK88540.1"/>
    </source>
</evidence>
<evidence type="ECO:0000256" key="1">
    <source>
        <dbReference type="ARBA" id="ARBA00007274"/>
    </source>
</evidence>
<dbReference type="SUPFAM" id="SSF51161">
    <property type="entry name" value="Trimeric LpxA-like enzymes"/>
    <property type="match status" value="1"/>
</dbReference>
<feature type="domain" description="WAC" evidence="2">
    <location>
        <begin position="211"/>
        <end position="234"/>
    </location>
</feature>
<dbReference type="PANTHER" id="PTHR43300:SF11">
    <property type="entry name" value="ACETYLTRANSFERASE RV3034C-RELATED"/>
    <property type="match status" value="1"/>
</dbReference>
<proteinExistence type="inferred from homology"/>
<dbReference type="InterPro" id="IPR050179">
    <property type="entry name" value="Trans_hexapeptide_repeat"/>
</dbReference>
<dbReference type="RefSeq" id="WP_120137809.1">
    <property type="nucleotide sequence ID" value="NZ_AP019724.1"/>
</dbReference>
<reference evidence="3 4" key="1">
    <citation type="submission" date="2019-06" db="EMBL/GenBank/DDBJ databases">
        <title>Complete genome sequence of Bacteroides uniformis NBRC 113350.</title>
        <authorList>
            <person name="Miura T."/>
            <person name="Furukawa M."/>
            <person name="Shimamura M."/>
            <person name="Ohyama Y."/>
            <person name="Yamazoe A."/>
            <person name="Kawasaki H."/>
        </authorList>
    </citation>
    <scope>NUCLEOTIDE SEQUENCE [LARGE SCALE GENOMIC DNA]</scope>
    <source>
        <strain evidence="3 4">NBRC 113350</strain>
    </source>
</reference>
<name>A0A4Y1VK63_BACUN</name>
<dbReference type="Pfam" id="PF00132">
    <property type="entry name" value="Hexapep"/>
    <property type="match status" value="1"/>
</dbReference>
<dbReference type="EMBL" id="AP019724">
    <property type="protein sequence ID" value="BBK88540.1"/>
    <property type="molecule type" value="Genomic_DNA"/>
</dbReference>
<dbReference type="Gene3D" id="2.160.10.10">
    <property type="entry name" value="Hexapeptide repeat proteins"/>
    <property type="match status" value="1"/>
</dbReference>
<evidence type="ECO:0000313" key="4">
    <source>
        <dbReference type="Proteomes" id="UP000320533"/>
    </source>
</evidence>
<gene>
    <name evidence="3" type="ORF">Bun01g_29100</name>
</gene>
<accession>A0A4Y1VK63</accession>